<evidence type="ECO:0000313" key="1">
    <source>
        <dbReference type="EMBL" id="GFN82522.1"/>
    </source>
</evidence>
<dbReference type="EMBL" id="BLXT01000992">
    <property type="protein sequence ID" value="GFN82522.1"/>
    <property type="molecule type" value="Genomic_DNA"/>
</dbReference>
<proteinExistence type="predicted"/>
<protein>
    <submittedName>
        <fullName evidence="1">Uncharacterized protein</fullName>
    </submittedName>
</protein>
<name>A0AAV3YJY9_9GAST</name>
<dbReference type="Proteomes" id="UP000735302">
    <property type="component" value="Unassembled WGS sequence"/>
</dbReference>
<gene>
    <name evidence="1" type="ORF">PoB_000902800</name>
</gene>
<dbReference type="AlphaFoldDB" id="A0AAV3YJY9"/>
<evidence type="ECO:0000313" key="2">
    <source>
        <dbReference type="Proteomes" id="UP000735302"/>
    </source>
</evidence>
<sequence length="97" mass="10783">MCPLCTPAFMTYGDTTWTLTDAALDHDTEHCQHRREKLCLSQACPQQDDLRLLGPPSGQGTGVEARTCHRRDFADIRADSLSTVPPTPLPGREDSWD</sequence>
<accession>A0AAV3YJY9</accession>
<comment type="caution">
    <text evidence="1">The sequence shown here is derived from an EMBL/GenBank/DDBJ whole genome shotgun (WGS) entry which is preliminary data.</text>
</comment>
<reference evidence="1 2" key="1">
    <citation type="journal article" date="2021" name="Elife">
        <title>Chloroplast acquisition without the gene transfer in kleptoplastic sea slugs, Plakobranchus ocellatus.</title>
        <authorList>
            <person name="Maeda T."/>
            <person name="Takahashi S."/>
            <person name="Yoshida T."/>
            <person name="Shimamura S."/>
            <person name="Takaki Y."/>
            <person name="Nagai Y."/>
            <person name="Toyoda A."/>
            <person name="Suzuki Y."/>
            <person name="Arimoto A."/>
            <person name="Ishii H."/>
            <person name="Satoh N."/>
            <person name="Nishiyama T."/>
            <person name="Hasebe M."/>
            <person name="Maruyama T."/>
            <person name="Minagawa J."/>
            <person name="Obokata J."/>
            <person name="Shigenobu S."/>
        </authorList>
    </citation>
    <scope>NUCLEOTIDE SEQUENCE [LARGE SCALE GENOMIC DNA]</scope>
</reference>
<keyword evidence="2" id="KW-1185">Reference proteome</keyword>
<organism evidence="1 2">
    <name type="scientific">Plakobranchus ocellatus</name>
    <dbReference type="NCBI Taxonomy" id="259542"/>
    <lineage>
        <taxon>Eukaryota</taxon>
        <taxon>Metazoa</taxon>
        <taxon>Spiralia</taxon>
        <taxon>Lophotrochozoa</taxon>
        <taxon>Mollusca</taxon>
        <taxon>Gastropoda</taxon>
        <taxon>Heterobranchia</taxon>
        <taxon>Euthyneura</taxon>
        <taxon>Panpulmonata</taxon>
        <taxon>Sacoglossa</taxon>
        <taxon>Placobranchoidea</taxon>
        <taxon>Plakobranchidae</taxon>
        <taxon>Plakobranchus</taxon>
    </lineage>
</organism>